<sequence length="229" mass="25392">MDGDLLLGHFVGGRKRKRDATKQGRSMCSSSRGEDSPPREQVVIEVEDQDDVALETGTMAINPPPRSLMLGGNLAGSSQGACDTGDEARKAVEYKQRELQEVVARLTRELEEEKGRSLSSEVGSISARVARLEGEKTDLIRKLEAEKSDQVRQVEEVIESFKSSPDFAAVAMERMDELVAEWLKIEPGVQWTVKEGKKSFNCGLFRAQQIFRNKLVSRFSHCAYALEGG</sequence>
<reference evidence="3 4" key="1">
    <citation type="submission" date="2018-04" db="EMBL/GenBank/DDBJ databases">
        <authorList>
            <person name="Vogel A."/>
        </authorList>
    </citation>
    <scope>NUCLEOTIDE SEQUENCE [LARGE SCALE GENOMIC DNA]</scope>
</reference>
<evidence type="ECO:0000256" key="2">
    <source>
        <dbReference type="SAM" id="MobiDB-lite"/>
    </source>
</evidence>
<proteinExistence type="predicted"/>
<protein>
    <submittedName>
        <fullName evidence="3">Uncharacterized protein</fullName>
    </submittedName>
</protein>
<name>A0A484MAV6_9ASTE</name>
<feature type="region of interest" description="Disordered" evidence="2">
    <location>
        <begin position="1"/>
        <end position="40"/>
    </location>
</feature>
<keyword evidence="4" id="KW-1185">Reference proteome</keyword>
<organism evidence="3 4">
    <name type="scientific">Cuscuta campestris</name>
    <dbReference type="NCBI Taxonomy" id="132261"/>
    <lineage>
        <taxon>Eukaryota</taxon>
        <taxon>Viridiplantae</taxon>
        <taxon>Streptophyta</taxon>
        <taxon>Embryophyta</taxon>
        <taxon>Tracheophyta</taxon>
        <taxon>Spermatophyta</taxon>
        <taxon>Magnoliopsida</taxon>
        <taxon>eudicotyledons</taxon>
        <taxon>Gunneridae</taxon>
        <taxon>Pentapetalae</taxon>
        <taxon>asterids</taxon>
        <taxon>lamiids</taxon>
        <taxon>Solanales</taxon>
        <taxon>Convolvulaceae</taxon>
        <taxon>Cuscuteae</taxon>
        <taxon>Cuscuta</taxon>
        <taxon>Cuscuta subgen. Grammica</taxon>
        <taxon>Cuscuta sect. Cleistogrammica</taxon>
    </lineage>
</organism>
<dbReference type="EMBL" id="OOIL02002884">
    <property type="protein sequence ID" value="VFQ85208.1"/>
    <property type="molecule type" value="Genomic_DNA"/>
</dbReference>
<evidence type="ECO:0000256" key="1">
    <source>
        <dbReference type="SAM" id="Coils"/>
    </source>
</evidence>
<gene>
    <name evidence="3" type="ORF">CCAM_LOCUS26984</name>
</gene>
<keyword evidence="1" id="KW-0175">Coiled coil</keyword>
<dbReference type="Proteomes" id="UP000595140">
    <property type="component" value="Unassembled WGS sequence"/>
</dbReference>
<dbReference type="AlphaFoldDB" id="A0A484MAV6"/>
<accession>A0A484MAV6</accession>
<feature type="coiled-coil region" evidence="1">
    <location>
        <begin position="89"/>
        <end position="160"/>
    </location>
</feature>
<evidence type="ECO:0000313" key="4">
    <source>
        <dbReference type="Proteomes" id="UP000595140"/>
    </source>
</evidence>
<evidence type="ECO:0000313" key="3">
    <source>
        <dbReference type="EMBL" id="VFQ85208.1"/>
    </source>
</evidence>